<accession>A0AAP0JL84</accession>
<reference evidence="2 3" key="1">
    <citation type="submission" date="2024-01" db="EMBL/GenBank/DDBJ databases">
        <title>Genome assemblies of Stephania.</title>
        <authorList>
            <person name="Yang L."/>
        </authorList>
    </citation>
    <scope>NUCLEOTIDE SEQUENCE [LARGE SCALE GENOMIC DNA]</scope>
    <source>
        <strain evidence="2">YNDBR</strain>
        <tissue evidence="2">Leaf</tissue>
    </source>
</reference>
<keyword evidence="3" id="KW-1185">Reference proteome</keyword>
<proteinExistence type="predicted"/>
<feature type="compositionally biased region" description="Basic and acidic residues" evidence="1">
    <location>
        <begin position="66"/>
        <end position="101"/>
    </location>
</feature>
<gene>
    <name evidence="2" type="ORF">Syun_014315</name>
</gene>
<dbReference type="AlphaFoldDB" id="A0AAP0JL84"/>
<evidence type="ECO:0000256" key="1">
    <source>
        <dbReference type="SAM" id="MobiDB-lite"/>
    </source>
</evidence>
<sequence length="101" mass="12009">MFRSLKIKDRNISFLTQSTTNNNDNLIFESHIHTPTVPKLKIKLETLTFQRPTVEPIQNCEDEERKEERTERTERSETEMLAETKEERSETETIAKPERMN</sequence>
<feature type="region of interest" description="Disordered" evidence="1">
    <location>
        <begin position="55"/>
        <end position="101"/>
    </location>
</feature>
<name>A0AAP0JL84_9MAGN</name>
<dbReference type="EMBL" id="JBBNAF010000006">
    <property type="protein sequence ID" value="KAK9134985.1"/>
    <property type="molecule type" value="Genomic_DNA"/>
</dbReference>
<comment type="caution">
    <text evidence="2">The sequence shown here is derived from an EMBL/GenBank/DDBJ whole genome shotgun (WGS) entry which is preliminary data.</text>
</comment>
<dbReference type="Proteomes" id="UP001420932">
    <property type="component" value="Unassembled WGS sequence"/>
</dbReference>
<protein>
    <submittedName>
        <fullName evidence="2">Uncharacterized protein</fullName>
    </submittedName>
</protein>
<evidence type="ECO:0000313" key="2">
    <source>
        <dbReference type="EMBL" id="KAK9134985.1"/>
    </source>
</evidence>
<evidence type="ECO:0000313" key="3">
    <source>
        <dbReference type="Proteomes" id="UP001420932"/>
    </source>
</evidence>
<organism evidence="2 3">
    <name type="scientific">Stephania yunnanensis</name>
    <dbReference type="NCBI Taxonomy" id="152371"/>
    <lineage>
        <taxon>Eukaryota</taxon>
        <taxon>Viridiplantae</taxon>
        <taxon>Streptophyta</taxon>
        <taxon>Embryophyta</taxon>
        <taxon>Tracheophyta</taxon>
        <taxon>Spermatophyta</taxon>
        <taxon>Magnoliopsida</taxon>
        <taxon>Ranunculales</taxon>
        <taxon>Menispermaceae</taxon>
        <taxon>Menispermoideae</taxon>
        <taxon>Cissampelideae</taxon>
        <taxon>Stephania</taxon>
    </lineage>
</organism>